<keyword evidence="3" id="KW-1185">Reference proteome</keyword>
<sequence>MLGITFVLNAEALCKYFHREVHKRKTFLDLVHEVCEDGLNELFPFKRSRWNTKRKRNTCQEDRRSYLKDGANAVVDKVAVRRPDFFARAIRDVLDDKSLRRSSDDTDCCSSSGMSLDESFNQASGDRPSVPLVNEDFLATIPEAVLKSILTQSFCDEQLNSMEAQLASLKDSYVRYDNDMRSVVHRLQGSATSLGLLRLEHELSKFKLCPSAHNLALIDQTYSDTKDHLLRGRFNSEQQSAN</sequence>
<reference evidence="2 3" key="1">
    <citation type="journal article" date="2024" name="Science">
        <title>Giant polyketide synthase enzymes in the biosynthesis of giant marine polyether toxins.</title>
        <authorList>
            <person name="Fallon T.R."/>
            <person name="Shende V.V."/>
            <person name="Wierzbicki I.H."/>
            <person name="Pendleton A.L."/>
            <person name="Watervoot N.F."/>
            <person name="Auber R.P."/>
            <person name="Gonzalez D.J."/>
            <person name="Wisecaver J.H."/>
            <person name="Moore B.S."/>
        </authorList>
    </citation>
    <scope>NUCLEOTIDE SEQUENCE [LARGE SCALE GENOMIC DNA]</scope>
    <source>
        <strain evidence="2 3">12B1</strain>
    </source>
</reference>
<accession>A0AB34IJ64</accession>
<organism evidence="2 3">
    <name type="scientific">Prymnesium parvum</name>
    <name type="common">Toxic golden alga</name>
    <dbReference type="NCBI Taxonomy" id="97485"/>
    <lineage>
        <taxon>Eukaryota</taxon>
        <taxon>Haptista</taxon>
        <taxon>Haptophyta</taxon>
        <taxon>Prymnesiophyceae</taxon>
        <taxon>Prymnesiales</taxon>
        <taxon>Prymnesiaceae</taxon>
        <taxon>Prymnesium</taxon>
    </lineage>
</organism>
<protein>
    <recommendedName>
        <fullName evidence="4">HPt domain-containing protein</fullName>
    </recommendedName>
</protein>
<gene>
    <name evidence="2" type="ORF">AB1Y20_012612</name>
</gene>
<feature type="region of interest" description="Disordered" evidence="1">
    <location>
        <begin position="100"/>
        <end position="127"/>
    </location>
</feature>
<dbReference type="GO" id="GO:0000160">
    <property type="term" value="P:phosphorelay signal transduction system"/>
    <property type="evidence" value="ECO:0007669"/>
    <property type="project" value="InterPro"/>
</dbReference>
<dbReference type="SUPFAM" id="SSF47226">
    <property type="entry name" value="Histidine-containing phosphotransfer domain, HPT domain"/>
    <property type="match status" value="1"/>
</dbReference>
<dbReference type="InterPro" id="IPR036641">
    <property type="entry name" value="HPT_dom_sf"/>
</dbReference>
<name>A0AB34IJ64_PRYPA</name>
<evidence type="ECO:0008006" key="4">
    <source>
        <dbReference type="Google" id="ProtNLM"/>
    </source>
</evidence>
<evidence type="ECO:0000313" key="3">
    <source>
        <dbReference type="Proteomes" id="UP001515480"/>
    </source>
</evidence>
<dbReference type="AlphaFoldDB" id="A0AB34IJ64"/>
<comment type="caution">
    <text evidence="2">The sequence shown here is derived from an EMBL/GenBank/DDBJ whole genome shotgun (WGS) entry which is preliminary data.</text>
</comment>
<evidence type="ECO:0000256" key="1">
    <source>
        <dbReference type="SAM" id="MobiDB-lite"/>
    </source>
</evidence>
<evidence type="ECO:0000313" key="2">
    <source>
        <dbReference type="EMBL" id="KAL1499930.1"/>
    </source>
</evidence>
<proteinExistence type="predicted"/>
<dbReference type="EMBL" id="JBGBPQ010000024">
    <property type="protein sequence ID" value="KAL1499930.1"/>
    <property type="molecule type" value="Genomic_DNA"/>
</dbReference>
<dbReference type="Proteomes" id="UP001515480">
    <property type="component" value="Unassembled WGS sequence"/>
</dbReference>